<evidence type="ECO:0000313" key="2">
    <source>
        <dbReference type="Proteomes" id="UP000288227"/>
    </source>
</evidence>
<proteinExistence type="predicted"/>
<dbReference type="InterPro" id="IPR034660">
    <property type="entry name" value="DinB/YfiT-like"/>
</dbReference>
<gene>
    <name evidence="1" type="ORF">SanaruYs_18450</name>
</gene>
<accession>A0A401U9M7</accession>
<dbReference type="AlphaFoldDB" id="A0A401U9M7"/>
<evidence type="ECO:0000313" key="1">
    <source>
        <dbReference type="EMBL" id="GCC51618.1"/>
    </source>
</evidence>
<dbReference type="RefSeq" id="WP_127122274.1">
    <property type="nucleotide sequence ID" value="NZ_BHXQ01000003.1"/>
</dbReference>
<sequence length="149" mass="17233">MLIQTLQQILLRDLLKLRQEITLYKKEENIWAVVPNISNPAGNLVLHLVGNLNTYIGATLGNTGYVRHRDLEFSLKNISRTELLDKIDGTSKMISDVMDTLDDSILPKNYPLIVLEKEMTTEFFLVHLTAHFSYHLGQINYHRRLLDKE</sequence>
<organism evidence="1 2">
    <name type="scientific">Chryseotalea sanaruensis</name>
    <dbReference type="NCBI Taxonomy" id="2482724"/>
    <lineage>
        <taxon>Bacteria</taxon>
        <taxon>Pseudomonadati</taxon>
        <taxon>Bacteroidota</taxon>
        <taxon>Cytophagia</taxon>
        <taxon>Cytophagales</taxon>
        <taxon>Chryseotaleaceae</taxon>
        <taxon>Chryseotalea</taxon>
    </lineage>
</organism>
<reference evidence="1 2" key="1">
    <citation type="submission" date="2018-11" db="EMBL/GenBank/DDBJ databases">
        <title>Chryseotalea sanarue gen. nov., sp., nov., a member of the family Cytophagaceae, isolated from a brackish lake in Hamamatsu Japan.</title>
        <authorList>
            <person name="Maejima Y."/>
            <person name="Iino T."/>
            <person name="Muraguchi Y."/>
            <person name="Fukuda K."/>
            <person name="Ohkuma M."/>
            <person name="Moriuchi R."/>
            <person name="Dohra H."/>
            <person name="Kimbara K."/>
            <person name="Shintani M."/>
        </authorList>
    </citation>
    <scope>NUCLEOTIDE SEQUENCE [LARGE SCALE GENOMIC DNA]</scope>
    <source>
        <strain evidence="1 2">Ys</strain>
    </source>
</reference>
<dbReference type="OrthoDB" id="893570at2"/>
<dbReference type="Pfam" id="PF07609">
    <property type="entry name" value="DUF1572"/>
    <property type="match status" value="1"/>
</dbReference>
<dbReference type="InterPro" id="IPR011466">
    <property type="entry name" value="DUF1572"/>
</dbReference>
<keyword evidence="2" id="KW-1185">Reference proteome</keyword>
<dbReference type="SUPFAM" id="SSF109854">
    <property type="entry name" value="DinB/YfiT-like putative metalloenzymes"/>
    <property type="match status" value="1"/>
</dbReference>
<dbReference type="Gene3D" id="1.20.120.450">
    <property type="entry name" value="dinb family like domain"/>
    <property type="match status" value="1"/>
</dbReference>
<dbReference type="EMBL" id="BHXQ01000003">
    <property type="protein sequence ID" value="GCC51618.1"/>
    <property type="molecule type" value="Genomic_DNA"/>
</dbReference>
<dbReference type="Proteomes" id="UP000288227">
    <property type="component" value="Unassembled WGS sequence"/>
</dbReference>
<protein>
    <submittedName>
        <fullName evidence="1">DinB family protein</fullName>
    </submittedName>
</protein>
<name>A0A401U9M7_9BACT</name>
<comment type="caution">
    <text evidence="1">The sequence shown here is derived from an EMBL/GenBank/DDBJ whole genome shotgun (WGS) entry which is preliminary data.</text>
</comment>